<organism evidence="2 3">
    <name type="scientific">Mycobacterium kansasii 662</name>
    <dbReference type="NCBI Taxonomy" id="1299326"/>
    <lineage>
        <taxon>Bacteria</taxon>
        <taxon>Bacillati</taxon>
        <taxon>Actinomycetota</taxon>
        <taxon>Actinomycetes</taxon>
        <taxon>Mycobacteriales</taxon>
        <taxon>Mycobacteriaceae</taxon>
        <taxon>Mycobacterium</taxon>
    </lineage>
</organism>
<evidence type="ECO:0000313" key="2">
    <source>
        <dbReference type="EMBL" id="EUA02441.1"/>
    </source>
</evidence>
<reference evidence="2 3" key="1">
    <citation type="submission" date="2013-12" db="EMBL/GenBank/DDBJ databases">
        <authorList>
            <person name="Brown-Elliot B."/>
            <person name="Wallace R."/>
            <person name="Lenaerts A."/>
            <person name="Ordway D."/>
            <person name="DeGroote M.A."/>
            <person name="Parker T."/>
            <person name="Sizemore C."/>
            <person name="Tallon L.J."/>
            <person name="Sadzewicz L.K."/>
            <person name="Sengamalay N."/>
            <person name="Fraser C.M."/>
            <person name="Hine E."/>
            <person name="Shefchek K.A."/>
            <person name="Das S.P."/>
            <person name="Tettelin H."/>
        </authorList>
    </citation>
    <scope>NUCLEOTIDE SEQUENCE [LARGE SCALE GENOMIC DNA]</scope>
    <source>
        <strain evidence="2 3">662</strain>
    </source>
</reference>
<accession>X7Y6J5</accession>
<comment type="caution">
    <text evidence="2">The sequence shown here is derived from an EMBL/GenBank/DDBJ whole genome shotgun (WGS) entry which is preliminary data.</text>
</comment>
<dbReference type="AlphaFoldDB" id="X7Y6J5"/>
<keyword evidence="1" id="KW-0472">Membrane</keyword>
<gene>
    <name evidence="2" type="ORF">I545_6655</name>
</gene>
<proteinExistence type="predicted"/>
<sequence length="77" mass="8482">MIATVVFCVAMRWLSEEAGLQRSAKSWKVTTWLFVIIYLIPVGSLSCAAAIATAWDRLSTSIWGRPLCCSCRCSASH</sequence>
<dbReference type="PATRIC" id="fig|1299326.3.peg.6397"/>
<dbReference type="Proteomes" id="UP000020561">
    <property type="component" value="Unassembled WGS sequence"/>
</dbReference>
<feature type="transmembrane region" description="Helical" evidence="1">
    <location>
        <begin position="32"/>
        <end position="55"/>
    </location>
</feature>
<keyword evidence="1" id="KW-1133">Transmembrane helix</keyword>
<name>X7Y6J5_MYCKA</name>
<evidence type="ECO:0000313" key="3">
    <source>
        <dbReference type="Proteomes" id="UP000020561"/>
    </source>
</evidence>
<evidence type="ECO:0000256" key="1">
    <source>
        <dbReference type="SAM" id="Phobius"/>
    </source>
</evidence>
<keyword evidence="1" id="KW-0812">Transmembrane</keyword>
<protein>
    <submittedName>
        <fullName evidence="2">Uncharacterized protein</fullName>
    </submittedName>
</protein>
<dbReference type="EMBL" id="JAOA01000021">
    <property type="protein sequence ID" value="EUA02441.1"/>
    <property type="molecule type" value="Genomic_DNA"/>
</dbReference>